<dbReference type="PANTHER" id="PTHR24015:SF548">
    <property type="entry name" value="OS08G0340900 PROTEIN"/>
    <property type="match status" value="1"/>
</dbReference>
<dbReference type="EMBL" id="CM035412">
    <property type="protein sequence ID" value="KAH7431950.1"/>
    <property type="molecule type" value="Genomic_DNA"/>
</dbReference>
<accession>A0A8T2UBR5</accession>
<proteinExistence type="predicted"/>
<feature type="repeat" description="PPR" evidence="2">
    <location>
        <begin position="98"/>
        <end position="132"/>
    </location>
</feature>
<feature type="repeat" description="PPR" evidence="2">
    <location>
        <begin position="199"/>
        <end position="233"/>
    </location>
</feature>
<dbReference type="FunFam" id="1.25.40.10:FF:000158">
    <property type="entry name" value="pentatricopeptide repeat-containing protein At2g33680"/>
    <property type="match status" value="1"/>
</dbReference>
<name>A0A8T2UBR5_CERRI</name>
<feature type="repeat" description="PPR" evidence="2">
    <location>
        <begin position="505"/>
        <end position="539"/>
    </location>
</feature>
<dbReference type="AlphaFoldDB" id="A0A8T2UBR5"/>
<evidence type="ECO:0000256" key="2">
    <source>
        <dbReference type="PROSITE-ProRule" id="PRU00708"/>
    </source>
</evidence>
<evidence type="ECO:0008006" key="5">
    <source>
        <dbReference type="Google" id="ProtNLM"/>
    </source>
</evidence>
<feature type="repeat" description="PPR" evidence="2">
    <location>
        <begin position="301"/>
        <end position="335"/>
    </location>
</feature>
<dbReference type="PANTHER" id="PTHR24015">
    <property type="entry name" value="OS07G0578800 PROTEIN-RELATED"/>
    <property type="match status" value="1"/>
</dbReference>
<dbReference type="OMA" id="VHIEIVR"/>
<comment type="caution">
    <text evidence="3">The sequence shown here is derived from an EMBL/GenBank/DDBJ whole genome shotgun (WGS) entry which is preliminary data.</text>
</comment>
<dbReference type="FunFam" id="1.25.40.10:FF:000031">
    <property type="entry name" value="Pentatricopeptide repeat-containing protein mitochondrial"/>
    <property type="match status" value="3"/>
</dbReference>
<reference evidence="3" key="1">
    <citation type="submission" date="2021-08" db="EMBL/GenBank/DDBJ databases">
        <title>WGS assembly of Ceratopteris richardii.</title>
        <authorList>
            <person name="Marchant D.B."/>
            <person name="Chen G."/>
            <person name="Jenkins J."/>
            <person name="Shu S."/>
            <person name="Leebens-Mack J."/>
            <person name="Grimwood J."/>
            <person name="Schmutz J."/>
            <person name="Soltis P."/>
            <person name="Soltis D."/>
            <person name="Chen Z.-H."/>
        </authorList>
    </citation>
    <scope>NUCLEOTIDE SEQUENCE</scope>
    <source>
        <strain evidence="3">Whitten #5841</strain>
        <tissue evidence="3">Leaf</tissue>
    </source>
</reference>
<dbReference type="PROSITE" id="PS51375">
    <property type="entry name" value="PPR"/>
    <property type="match status" value="7"/>
</dbReference>
<evidence type="ECO:0000313" key="4">
    <source>
        <dbReference type="Proteomes" id="UP000825935"/>
    </source>
</evidence>
<dbReference type="GO" id="GO:0003723">
    <property type="term" value="F:RNA binding"/>
    <property type="evidence" value="ECO:0007669"/>
    <property type="project" value="InterPro"/>
</dbReference>
<keyword evidence="4" id="KW-1185">Reference proteome</keyword>
<dbReference type="Proteomes" id="UP000825935">
    <property type="component" value="Chromosome 7"/>
</dbReference>
<evidence type="ECO:0000313" key="3">
    <source>
        <dbReference type="EMBL" id="KAH7431950.1"/>
    </source>
</evidence>
<feature type="repeat" description="PPR" evidence="2">
    <location>
        <begin position="607"/>
        <end position="641"/>
    </location>
</feature>
<dbReference type="InterPro" id="IPR002885">
    <property type="entry name" value="PPR_rpt"/>
</dbReference>
<dbReference type="Pfam" id="PF13041">
    <property type="entry name" value="PPR_2"/>
    <property type="match status" value="7"/>
</dbReference>
<gene>
    <name evidence="3" type="ORF">KP509_07G000400</name>
</gene>
<dbReference type="GO" id="GO:0048731">
    <property type="term" value="P:system development"/>
    <property type="evidence" value="ECO:0007669"/>
    <property type="project" value="UniProtKB-ARBA"/>
</dbReference>
<dbReference type="InterPro" id="IPR046960">
    <property type="entry name" value="PPR_At4g14850-like_plant"/>
</dbReference>
<dbReference type="SUPFAM" id="SSF48452">
    <property type="entry name" value="TPR-like"/>
    <property type="match status" value="1"/>
</dbReference>
<dbReference type="NCBIfam" id="TIGR00756">
    <property type="entry name" value="PPR"/>
    <property type="match status" value="7"/>
</dbReference>
<keyword evidence="1" id="KW-0677">Repeat</keyword>
<dbReference type="OrthoDB" id="185373at2759"/>
<protein>
    <recommendedName>
        <fullName evidence="5">Pentatricopeptide repeat-containing protein</fullName>
    </recommendedName>
</protein>
<feature type="repeat" description="PPR" evidence="2">
    <location>
        <begin position="403"/>
        <end position="437"/>
    </location>
</feature>
<sequence>MKKAMEDFSKMNYTQQFEDSMLVGKSTDDRDLFSLITHLKACGEQKDLHRGTIVHIEIVRRGLHEENLFVGNTLVSVYAKCGALLRAQEVFDELVRHNVVSWNALIGGYAQHGYGERAIACFDCMQSDGISPDSCTYSCVLKACGSIGDLHRGQLLHSELVKEHLCKYTMVANSLIDMYAKCGHLGKSQWVFDELVARDIVSWTALIAGYAQHGRGEEAIIYFDQMQAGGFFPNSVTFACVLKACGSIGALIKGQEVHGQIVRAQILEKYTLVANALIDMYVKCGALEKAQEVFEGLSVQNVIACTALISGYTQNGYSERALDFYEYMQLKGLLPNAVTYACLLKACGSTEALEKGVEIHYQIEREGLLKKDILVANALIDMYAKCDALEEAQRIFDNLQVQNVVSWTTLIAGYAEHGHGEKAWSCFEVMQLKGLPPNEVTFACILKACSNSGDLDKGLEIHAQIVRAHWLEEHIMVANALIDMYAKCGAVEKAQKLFDELSIPNVISWNGLIAGYVQQGHCEEALSCFKQMQAKSFSPNLVTFASVLKALGSIGALDRGQELHAAIVREYAVETDIVAANALLDMYIKCGALDIAKYTFDQLLIRDLVSWNTLVTGYVQHEHGEAALSSYERMQAEGLSPDIVTIACALKACSCLGASCKGKRIHSVIEAHVSKEEESVISIGLLILYASCGLIIEAHKFFDKLQIRDVAGWSALMEGYAQLGNHEMVLSLFEKMLTEGIAPDMVTFTIVLNACSHAGLLDKGQMYFEFISKMYGIIPTLDHHNCLVDLLSRAGHLKKASLIIEEMPMPVDLPTWHTLLGACHKWIDLDFGRWAFQNATQFYGMDAGTYVSIHNIYSAAIKQQDLESMGHNAKSNV</sequence>
<dbReference type="InterPro" id="IPR011990">
    <property type="entry name" value="TPR-like_helical_dom_sf"/>
</dbReference>
<dbReference type="FunFam" id="1.25.40.10:FF:000285">
    <property type="entry name" value="Pentatricopeptide repeat-containing protein, chloroplastic"/>
    <property type="match status" value="1"/>
</dbReference>
<dbReference type="FunFam" id="1.25.40.10:FF:000073">
    <property type="entry name" value="Pentatricopeptide repeat-containing protein chloroplastic"/>
    <property type="match status" value="2"/>
</dbReference>
<feature type="repeat" description="PPR" evidence="2">
    <location>
        <begin position="709"/>
        <end position="743"/>
    </location>
</feature>
<evidence type="ECO:0000256" key="1">
    <source>
        <dbReference type="ARBA" id="ARBA00022737"/>
    </source>
</evidence>
<dbReference type="GO" id="GO:0009451">
    <property type="term" value="P:RNA modification"/>
    <property type="evidence" value="ECO:0007669"/>
    <property type="project" value="InterPro"/>
</dbReference>
<organism evidence="3 4">
    <name type="scientific">Ceratopteris richardii</name>
    <name type="common">Triangle waterfern</name>
    <dbReference type="NCBI Taxonomy" id="49495"/>
    <lineage>
        <taxon>Eukaryota</taxon>
        <taxon>Viridiplantae</taxon>
        <taxon>Streptophyta</taxon>
        <taxon>Embryophyta</taxon>
        <taxon>Tracheophyta</taxon>
        <taxon>Polypodiopsida</taxon>
        <taxon>Polypodiidae</taxon>
        <taxon>Polypodiales</taxon>
        <taxon>Pteridineae</taxon>
        <taxon>Pteridaceae</taxon>
        <taxon>Parkerioideae</taxon>
        <taxon>Ceratopteris</taxon>
    </lineage>
</organism>
<dbReference type="Pfam" id="PF01535">
    <property type="entry name" value="PPR"/>
    <property type="match status" value="4"/>
</dbReference>
<dbReference type="Gene3D" id="1.25.40.10">
    <property type="entry name" value="Tetratricopeptide repeat domain"/>
    <property type="match status" value="6"/>
</dbReference>